<sequence length="52" mass="5760">EGHCAPRQLSDAAAHLARCLGTRPRLGRRGRSLRGEALHLWALSRCNLVQDL</sequence>
<comment type="caution">
    <text evidence="1">The sequence shown here is derived from an EMBL/GenBank/DDBJ whole genome shotgun (WGS) entry which is preliminary data.</text>
</comment>
<feature type="non-terminal residue" evidence="1">
    <location>
        <position position="1"/>
    </location>
</feature>
<gene>
    <name evidence="1" type="ORF">C1SCF055_LOCUS31468</name>
</gene>
<dbReference type="AlphaFoldDB" id="A0A9P1GA42"/>
<feature type="non-terminal residue" evidence="1">
    <location>
        <position position="52"/>
    </location>
</feature>
<dbReference type="EMBL" id="CAMXCT020003688">
    <property type="protein sequence ID" value="CAL1159144.1"/>
    <property type="molecule type" value="Genomic_DNA"/>
</dbReference>
<evidence type="ECO:0000313" key="1">
    <source>
        <dbReference type="EMBL" id="CAI4005769.1"/>
    </source>
</evidence>
<reference evidence="2" key="2">
    <citation type="submission" date="2024-04" db="EMBL/GenBank/DDBJ databases">
        <authorList>
            <person name="Chen Y."/>
            <person name="Shah S."/>
            <person name="Dougan E. K."/>
            <person name="Thang M."/>
            <person name="Chan C."/>
        </authorList>
    </citation>
    <scope>NUCLEOTIDE SEQUENCE [LARGE SCALE GENOMIC DNA]</scope>
</reference>
<organism evidence="1">
    <name type="scientific">Cladocopium goreaui</name>
    <dbReference type="NCBI Taxonomy" id="2562237"/>
    <lineage>
        <taxon>Eukaryota</taxon>
        <taxon>Sar</taxon>
        <taxon>Alveolata</taxon>
        <taxon>Dinophyceae</taxon>
        <taxon>Suessiales</taxon>
        <taxon>Symbiodiniaceae</taxon>
        <taxon>Cladocopium</taxon>
    </lineage>
</organism>
<accession>A0A9P1GA42</accession>
<evidence type="ECO:0000313" key="2">
    <source>
        <dbReference type="EMBL" id="CAL1159144.1"/>
    </source>
</evidence>
<proteinExistence type="predicted"/>
<reference evidence="1" key="1">
    <citation type="submission" date="2022-10" db="EMBL/GenBank/DDBJ databases">
        <authorList>
            <person name="Chen Y."/>
            <person name="Dougan E. K."/>
            <person name="Chan C."/>
            <person name="Rhodes N."/>
            <person name="Thang M."/>
        </authorList>
    </citation>
    <scope>NUCLEOTIDE SEQUENCE</scope>
</reference>
<protein>
    <submittedName>
        <fullName evidence="1">Uncharacterized protein</fullName>
    </submittedName>
</protein>
<name>A0A9P1GA42_9DINO</name>
<dbReference type="EMBL" id="CAMXCT010003688">
    <property type="protein sequence ID" value="CAI4005769.1"/>
    <property type="molecule type" value="Genomic_DNA"/>
</dbReference>